<accession>A0A1Q2SN64</accession>
<feature type="domain" description="Aminoacyl-tRNA synthetase class Ia" evidence="11">
    <location>
        <begin position="14"/>
        <end position="628"/>
    </location>
</feature>
<dbReference type="InterPro" id="IPR001412">
    <property type="entry name" value="aa-tRNA-synth_I_CS"/>
</dbReference>
<keyword evidence="6 10" id="KW-0175">Coiled coil</keyword>
<dbReference type="SUPFAM" id="SSF50677">
    <property type="entry name" value="ValRS/IleRS/LeuRS editing domain"/>
    <property type="match status" value="1"/>
</dbReference>
<dbReference type="FunFam" id="3.40.50.620:FF:000020">
    <property type="entry name" value="Valine--tRNA ligase, mitochondrial"/>
    <property type="match status" value="1"/>
</dbReference>
<dbReference type="EC" id="6.1.1.9" evidence="10"/>
<dbReference type="Pfam" id="PF10458">
    <property type="entry name" value="Val_tRNA-synt_C"/>
    <property type="match status" value="1"/>
</dbReference>
<gene>
    <name evidence="10" type="primary">valS</name>
    <name evidence="14" type="ORF">TAO_1177</name>
</gene>
<dbReference type="PROSITE" id="PS00178">
    <property type="entry name" value="AA_TRNA_LIGASE_I"/>
    <property type="match status" value="1"/>
</dbReference>
<dbReference type="GO" id="GO:0005524">
    <property type="term" value="F:ATP binding"/>
    <property type="evidence" value="ECO:0007669"/>
    <property type="project" value="UniProtKB-UniRule"/>
</dbReference>
<protein>
    <recommendedName>
        <fullName evidence="10">Valine--tRNA ligase</fullName>
        <ecNumber evidence="10">6.1.1.9</ecNumber>
    </recommendedName>
    <alternativeName>
        <fullName evidence="10">Valyl-tRNA synthetase</fullName>
        <shortName evidence="10">ValRS</shortName>
    </alternativeName>
</protein>
<dbReference type="KEGG" id="ntt:TAO_1177"/>
<dbReference type="Proteomes" id="UP000243679">
    <property type="component" value="Chromosome"/>
</dbReference>
<evidence type="ECO:0000256" key="1">
    <source>
        <dbReference type="ARBA" id="ARBA00022490"/>
    </source>
</evidence>
<dbReference type="SUPFAM" id="SSF46589">
    <property type="entry name" value="tRNA-binding arm"/>
    <property type="match status" value="1"/>
</dbReference>
<dbReference type="InterPro" id="IPR014729">
    <property type="entry name" value="Rossmann-like_a/b/a_fold"/>
</dbReference>
<evidence type="ECO:0000313" key="15">
    <source>
        <dbReference type="Proteomes" id="UP000243679"/>
    </source>
</evidence>
<comment type="similarity">
    <text evidence="9 10">Belongs to the class-I aminoacyl-tRNA synthetase family. ValS type 1 subfamily.</text>
</comment>
<dbReference type="AlphaFoldDB" id="A0A1Q2SN64"/>
<dbReference type="NCBIfam" id="TIGR00422">
    <property type="entry name" value="valS"/>
    <property type="match status" value="1"/>
</dbReference>
<comment type="function">
    <text evidence="10">Catalyzes the attachment of valine to tRNA(Val). As ValRS can inadvertently accommodate and process structurally similar amino acids such as threonine, to avoid such errors, it has a 'posttransfer' editing activity that hydrolyzes mischarged Thr-tRNA(Val) in a tRNA-dependent manner.</text>
</comment>
<keyword evidence="1 10" id="KW-0963">Cytoplasm</keyword>
<keyword evidence="2 10" id="KW-0436">Ligase</keyword>
<comment type="domain">
    <text evidence="10">The C-terminal coiled-coil domain is crucial for aminoacylation activity.</text>
</comment>
<dbReference type="FunFam" id="1.10.287.380:FF:000001">
    <property type="entry name" value="Valine--tRNA ligase"/>
    <property type="match status" value="1"/>
</dbReference>
<dbReference type="PANTHER" id="PTHR11946:SF93">
    <property type="entry name" value="VALINE--TRNA LIGASE, CHLOROPLASTIC_MITOCHONDRIAL 2"/>
    <property type="match status" value="1"/>
</dbReference>
<comment type="subunit">
    <text evidence="10">Monomer.</text>
</comment>
<dbReference type="HAMAP" id="MF_02004">
    <property type="entry name" value="Val_tRNA_synth_type1"/>
    <property type="match status" value="1"/>
</dbReference>
<feature type="binding site" evidence="10">
    <location>
        <position position="554"/>
    </location>
    <ligand>
        <name>ATP</name>
        <dbReference type="ChEBI" id="CHEBI:30616"/>
    </ligand>
</feature>
<organism evidence="14 15">
    <name type="scientific">Candidatus Nitrosoglobus terrae</name>
    <dbReference type="NCBI Taxonomy" id="1630141"/>
    <lineage>
        <taxon>Bacteria</taxon>
        <taxon>Pseudomonadati</taxon>
        <taxon>Pseudomonadota</taxon>
        <taxon>Gammaproteobacteria</taxon>
        <taxon>Chromatiales</taxon>
        <taxon>Chromatiaceae</taxon>
        <taxon>Candidatus Nitrosoglobus</taxon>
    </lineage>
</organism>
<feature type="domain" description="Valyl-tRNA synthetase tRNA-binding arm" evidence="13">
    <location>
        <begin position="891"/>
        <end position="955"/>
    </location>
</feature>
<proteinExistence type="inferred from homology"/>
<dbReference type="Pfam" id="PF00133">
    <property type="entry name" value="tRNA-synt_1"/>
    <property type="match status" value="1"/>
</dbReference>
<keyword evidence="3 10" id="KW-0547">Nucleotide-binding</keyword>
<dbReference type="InterPro" id="IPR009008">
    <property type="entry name" value="Val/Leu/Ile-tRNA-synth_edit"/>
</dbReference>
<reference evidence="14 15" key="1">
    <citation type="journal article" date="2017" name="ISME J.">
        <title>An acid-tolerant ammonia-oxidizing ?-proteobacterium from soil.</title>
        <authorList>
            <person name="Hayatsu M."/>
            <person name="Tago K."/>
            <person name="Uchiyama I."/>
            <person name="Toyoda A."/>
            <person name="Wang Y."/>
            <person name="Shimomura Y."/>
            <person name="Okubo T."/>
            <person name="Kurisu F."/>
            <person name="Hirono Y."/>
            <person name="Nonaka K."/>
            <person name="Akiyama H."/>
            <person name="Itoh T."/>
            <person name="Takami H."/>
        </authorList>
    </citation>
    <scope>NUCLEOTIDE SEQUENCE [LARGE SCALE GENOMIC DNA]</scope>
    <source>
        <strain evidence="14 15">TAO100</strain>
    </source>
</reference>
<evidence type="ECO:0000256" key="8">
    <source>
        <dbReference type="ARBA" id="ARBA00047552"/>
    </source>
</evidence>
<dbReference type="InterPro" id="IPR009080">
    <property type="entry name" value="tRNAsynth_Ia_anticodon-bd"/>
</dbReference>
<dbReference type="RefSeq" id="WP_096527084.1">
    <property type="nucleotide sequence ID" value="NZ_AP014836.1"/>
</dbReference>
<keyword evidence="4 10" id="KW-0067">ATP-binding</keyword>
<evidence type="ECO:0000313" key="14">
    <source>
        <dbReference type="EMBL" id="BAW80547.1"/>
    </source>
</evidence>
<dbReference type="CDD" id="cd00817">
    <property type="entry name" value="ValRS_core"/>
    <property type="match status" value="1"/>
</dbReference>
<dbReference type="NCBIfam" id="NF004349">
    <property type="entry name" value="PRK05729.1"/>
    <property type="match status" value="1"/>
</dbReference>
<dbReference type="InterPro" id="IPR037118">
    <property type="entry name" value="Val-tRNA_synth_C_sf"/>
</dbReference>
<dbReference type="PANTHER" id="PTHR11946">
    <property type="entry name" value="VALYL-TRNA SYNTHETASES"/>
    <property type="match status" value="1"/>
</dbReference>
<dbReference type="InterPro" id="IPR002303">
    <property type="entry name" value="Valyl-tRNA_ligase"/>
</dbReference>
<dbReference type="CDD" id="cd07962">
    <property type="entry name" value="Anticodon_Ia_Val"/>
    <property type="match status" value="1"/>
</dbReference>
<evidence type="ECO:0000256" key="4">
    <source>
        <dbReference type="ARBA" id="ARBA00022840"/>
    </source>
</evidence>
<evidence type="ECO:0000256" key="7">
    <source>
        <dbReference type="ARBA" id="ARBA00023146"/>
    </source>
</evidence>
<dbReference type="InterPro" id="IPR010978">
    <property type="entry name" value="tRNA-bd_arm"/>
</dbReference>
<sequence length="958" mass="110391">MDKNYNPQTIEQHWYQIWEQRGYFAPRGDHSPYCIMIPPPNVTGHLHMGHAFQDTIMDALIRYHRMCGDKTLWQVGTDHAGIATQMVVERQLNAQNKNRHDLGRESFIQKIWEWKEHSGGTITHQLRRMGASVDWTQERFTMDEELSQAVTEVFIRLFDEELIYRGQRLVNWDPILHTAISDLEVISEEENSYLWHLRYPLTDGSGYLVVATTRPETMLGDAAVAVHPEDSRYQQLIGKEVELPLTDRTIPIIADTYVDPAFGSGCVKITPAHDFNDYEVWQQHKQKLASQPHSGLINIFTLDARIKSCASEDITLSDFSKKEHLAVYKLIPEKYRGLDRFKARERIIADLEQANLLEKKETHKLMVPRGDRSRAVIEPYLTNQWFVKTNLLAKSAIKAVENGEIRFVPENWNKIYFDWMHNIQDWCISRQIWWGHRIPAWYDAKGKIYVAPTEDQARQKYNLPSNLQLEQDADVLDTWFSSALWPFSTLGWPKNTPQLQTFYPTSVLVTGFDIIFFWVARMIMMSLKFTGKIPFHEVYIHGLIRDSEGQKMSKSKGNVLDPLDLIDGIDLESLVTKRTAGLMQPALAKRIEKATRKEFPQGISAFGCDALRFTFAILATGGRDIRFDLGRIEGYRNFCNKLWNAARYVMMNVSPEMQQSNDEEENLSQVGKIIILGTPERWILSRLQETIRQVTEGIKSYRFDRAAQVLYSFTWNEYCDWYLEFSKPILNNPAISIAAKRGTSHTLIQVLETLLRLAHPIIPFITEEIWQQIAPLAGREGKTIMLQPYPLFEIENIDQTAINEIEWIIAFVSGVRSIRSQMNIPPNKPVPLLLQAGTSDDQKRLEANREFLATLAKIDSIHWLNNEQPPPAATALVGKLEILIPLAGLIDTEAELKRLDREIQKLRKDLERLQNKLANPDYTERAPTEIVEKEQLKAQEVATALSVMQQQRAKIAVL</sequence>
<dbReference type="Gene3D" id="1.10.287.380">
    <property type="entry name" value="Valyl-tRNA synthetase, C-terminal domain"/>
    <property type="match status" value="1"/>
</dbReference>
<dbReference type="Gene3D" id="3.90.740.10">
    <property type="entry name" value="Valyl/Leucyl/Isoleucyl-tRNA synthetase, editing domain"/>
    <property type="match status" value="1"/>
</dbReference>
<name>A0A1Q2SN64_9GAMM</name>
<evidence type="ECO:0000256" key="2">
    <source>
        <dbReference type="ARBA" id="ARBA00022598"/>
    </source>
</evidence>
<feature type="coiled-coil region" evidence="10">
    <location>
        <begin position="889"/>
        <end position="916"/>
    </location>
</feature>
<dbReference type="FunFam" id="3.40.50.620:FF:000073">
    <property type="entry name" value="Valine--tRNA ligase"/>
    <property type="match status" value="1"/>
</dbReference>
<evidence type="ECO:0000259" key="12">
    <source>
        <dbReference type="Pfam" id="PF08264"/>
    </source>
</evidence>
<evidence type="ECO:0000259" key="11">
    <source>
        <dbReference type="Pfam" id="PF00133"/>
    </source>
</evidence>
<dbReference type="Gene3D" id="1.10.730.10">
    <property type="entry name" value="Isoleucyl-tRNA Synthetase, Domain 1"/>
    <property type="match status" value="1"/>
</dbReference>
<dbReference type="InterPro" id="IPR002300">
    <property type="entry name" value="aa-tRNA-synth_Ia"/>
</dbReference>
<dbReference type="InterPro" id="IPR013155">
    <property type="entry name" value="M/V/L/I-tRNA-synth_anticd-bd"/>
</dbReference>
<feature type="short sequence motif" description="'HIGH' region" evidence="10">
    <location>
        <begin position="40"/>
        <end position="50"/>
    </location>
</feature>
<keyword evidence="15" id="KW-1185">Reference proteome</keyword>
<dbReference type="FunFam" id="1.10.730.10:FF:000009">
    <property type="entry name" value="Valine--tRNA ligase, mitochondrial"/>
    <property type="match status" value="1"/>
</dbReference>
<dbReference type="GO" id="GO:0005829">
    <property type="term" value="C:cytosol"/>
    <property type="evidence" value="ECO:0007669"/>
    <property type="project" value="TreeGrafter"/>
</dbReference>
<evidence type="ECO:0000256" key="3">
    <source>
        <dbReference type="ARBA" id="ARBA00022741"/>
    </source>
</evidence>
<feature type="domain" description="Methionyl/Valyl/Leucyl/Isoleucyl-tRNA synthetase anticodon-binding" evidence="12">
    <location>
        <begin position="680"/>
        <end position="832"/>
    </location>
</feature>
<feature type="short sequence motif" description="'KMSKS' region" evidence="10">
    <location>
        <begin position="551"/>
        <end position="555"/>
    </location>
</feature>
<dbReference type="GO" id="GO:0006438">
    <property type="term" value="P:valyl-tRNA aminoacylation"/>
    <property type="evidence" value="ECO:0007669"/>
    <property type="project" value="UniProtKB-UniRule"/>
</dbReference>
<dbReference type="InterPro" id="IPR019499">
    <property type="entry name" value="Val-tRNA_synth_tRNA-bd"/>
</dbReference>
<comment type="catalytic activity">
    <reaction evidence="8 10">
        <text>tRNA(Val) + L-valine + ATP = L-valyl-tRNA(Val) + AMP + diphosphate</text>
        <dbReference type="Rhea" id="RHEA:10704"/>
        <dbReference type="Rhea" id="RHEA-COMP:9672"/>
        <dbReference type="Rhea" id="RHEA-COMP:9708"/>
        <dbReference type="ChEBI" id="CHEBI:30616"/>
        <dbReference type="ChEBI" id="CHEBI:33019"/>
        <dbReference type="ChEBI" id="CHEBI:57762"/>
        <dbReference type="ChEBI" id="CHEBI:78442"/>
        <dbReference type="ChEBI" id="CHEBI:78537"/>
        <dbReference type="ChEBI" id="CHEBI:456215"/>
        <dbReference type="EC" id="6.1.1.9"/>
    </reaction>
</comment>
<keyword evidence="7 10" id="KW-0030">Aminoacyl-tRNA synthetase</keyword>
<comment type="domain">
    <text evidence="10">ValRS has two distinct active sites: one for aminoacylation and one for editing. The misactivated threonine is translocated from the active site to the editing site.</text>
</comment>
<dbReference type="OrthoDB" id="9810365at2"/>
<dbReference type="PRINTS" id="PR00986">
    <property type="entry name" value="TRNASYNTHVAL"/>
</dbReference>
<evidence type="ECO:0000256" key="5">
    <source>
        <dbReference type="ARBA" id="ARBA00022917"/>
    </source>
</evidence>
<evidence type="ECO:0000256" key="6">
    <source>
        <dbReference type="ARBA" id="ARBA00023054"/>
    </source>
</evidence>
<evidence type="ECO:0000259" key="13">
    <source>
        <dbReference type="Pfam" id="PF10458"/>
    </source>
</evidence>
<dbReference type="Gene3D" id="3.40.50.620">
    <property type="entry name" value="HUPs"/>
    <property type="match status" value="2"/>
</dbReference>
<keyword evidence="5 10" id="KW-0648">Protein biosynthesis</keyword>
<dbReference type="Pfam" id="PF08264">
    <property type="entry name" value="Anticodon_1"/>
    <property type="match status" value="1"/>
</dbReference>
<dbReference type="EMBL" id="AP014836">
    <property type="protein sequence ID" value="BAW80547.1"/>
    <property type="molecule type" value="Genomic_DNA"/>
</dbReference>
<dbReference type="SUPFAM" id="SSF47323">
    <property type="entry name" value="Anticodon-binding domain of a subclass of class I aminoacyl-tRNA synthetases"/>
    <property type="match status" value="1"/>
</dbReference>
<comment type="subcellular location">
    <subcellularLocation>
        <location evidence="10">Cytoplasm</location>
    </subcellularLocation>
</comment>
<dbReference type="GO" id="GO:0002161">
    <property type="term" value="F:aminoacyl-tRNA deacylase activity"/>
    <property type="evidence" value="ECO:0007669"/>
    <property type="project" value="InterPro"/>
</dbReference>
<dbReference type="InterPro" id="IPR033705">
    <property type="entry name" value="Anticodon_Ia_Val"/>
</dbReference>
<dbReference type="SUPFAM" id="SSF52374">
    <property type="entry name" value="Nucleotidylyl transferase"/>
    <property type="match status" value="1"/>
</dbReference>
<dbReference type="GO" id="GO:0004832">
    <property type="term" value="F:valine-tRNA ligase activity"/>
    <property type="evidence" value="ECO:0007669"/>
    <property type="project" value="UniProtKB-UniRule"/>
</dbReference>
<evidence type="ECO:0000256" key="9">
    <source>
        <dbReference type="ARBA" id="ARBA00060830"/>
    </source>
</evidence>
<evidence type="ECO:0000256" key="10">
    <source>
        <dbReference type="HAMAP-Rule" id="MF_02004"/>
    </source>
</evidence>